<reference evidence="1 2" key="1">
    <citation type="submission" date="2015-10" db="EMBL/GenBank/DDBJ databases">
        <title>Draft genome sequence of Streptomyces cellostaticus DSM 40189, type strain for the species Streptomyces cellostaticus.</title>
        <authorList>
            <person name="Ruckert C."/>
            <person name="Winkler A."/>
            <person name="Kalinowski J."/>
            <person name="Kampfer P."/>
            <person name="Glaeser S."/>
        </authorList>
    </citation>
    <scope>NUCLEOTIDE SEQUENCE [LARGE SCALE GENOMIC DNA]</scope>
    <source>
        <strain evidence="1 2">DSM 40189</strain>
    </source>
</reference>
<proteinExistence type="predicted"/>
<dbReference type="EMBL" id="LMWL01000011">
    <property type="protein sequence ID" value="KUM97348.1"/>
    <property type="molecule type" value="Genomic_DNA"/>
</dbReference>
<keyword evidence="2" id="KW-1185">Reference proteome</keyword>
<evidence type="ECO:0000313" key="1">
    <source>
        <dbReference type="EMBL" id="KUM97348.1"/>
    </source>
</evidence>
<name>A0A101NQ31_9ACTN</name>
<gene>
    <name evidence="1" type="ORF">AQI88_08665</name>
</gene>
<protein>
    <submittedName>
        <fullName evidence="1">Acetyl-CoA synthetase</fullName>
    </submittedName>
</protein>
<dbReference type="AlphaFoldDB" id="A0A101NQ31"/>
<evidence type="ECO:0000313" key="2">
    <source>
        <dbReference type="Proteomes" id="UP000054241"/>
    </source>
</evidence>
<organism evidence="1 2">
    <name type="scientific">Streptomyces cellostaticus</name>
    <dbReference type="NCBI Taxonomy" id="67285"/>
    <lineage>
        <taxon>Bacteria</taxon>
        <taxon>Bacillati</taxon>
        <taxon>Actinomycetota</taxon>
        <taxon>Actinomycetes</taxon>
        <taxon>Kitasatosporales</taxon>
        <taxon>Streptomycetaceae</taxon>
        <taxon>Streptomyces</taxon>
    </lineage>
</organism>
<dbReference type="STRING" id="67285.AQI88_08665"/>
<dbReference type="Proteomes" id="UP000054241">
    <property type="component" value="Unassembled WGS sequence"/>
</dbReference>
<sequence>MVSPGDPVRRRLCVRPGTVVTLVLRPRVDDKRWAGALSSAPALVLPSGWRLDGDGTAHATLRCAGTRGGTAEITLEAKAPDVAGAARGVFTLEVSVVPYPQNG</sequence>
<dbReference type="OrthoDB" id="4238205at2"/>
<comment type="caution">
    <text evidence="1">The sequence shown here is derived from an EMBL/GenBank/DDBJ whole genome shotgun (WGS) entry which is preliminary data.</text>
</comment>
<accession>A0A101NQ31</accession>